<proteinExistence type="predicted"/>
<dbReference type="Proteomes" id="UP001239111">
    <property type="component" value="Chromosome 1"/>
</dbReference>
<name>A0ACC2PG40_9HYME</name>
<sequence>MIENNQVIFKKQTFPHANGTMFKPGLVTRVNESTAQIVNVTLRFERGNSLTIAADGKVAKYTNIVPLIKNQLGVSKVDVIPLVIGSTGDLAKMVWKQPKESWTEKRRFHDYGHDSGRFLNWNNASFLDYG</sequence>
<keyword evidence="2" id="KW-1185">Reference proteome</keyword>
<accession>A0ACC2PG40</accession>
<dbReference type="EMBL" id="CM056741">
    <property type="protein sequence ID" value="KAJ8682433.1"/>
    <property type="molecule type" value="Genomic_DNA"/>
</dbReference>
<gene>
    <name evidence="1" type="ORF">QAD02_018225</name>
</gene>
<comment type="caution">
    <text evidence="1">The sequence shown here is derived from an EMBL/GenBank/DDBJ whole genome shotgun (WGS) entry which is preliminary data.</text>
</comment>
<reference evidence="1" key="1">
    <citation type="submission" date="2023-04" db="EMBL/GenBank/DDBJ databases">
        <title>A chromosome-level genome assembly of the parasitoid wasp Eretmocerus hayati.</title>
        <authorList>
            <person name="Zhong Y."/>
            <person name="Liu S."/>
            <person name="Liu Y."/>
        </authorList>
    </citation>
    <scope>NUCLEOTIDE SEQUENCE</scope>
    <source>
        <strain evidence="1">ZJU_SS_LIU_2023</strain>
    </source>
</reference>
<protein>
    <submittedName>
        <fullName evidence="1">Uncharacterized protein</fullName>
    </submittedName>
</protein>
<organism evidence="1 2">
    <name type="scientific">Eretmocerus hayati</name>
    <dbReference type="NCBI Taxonomy" id="131215"/>
    <lineage>
        <taxon>Eukaryota</taxon>
        <taxon>Metazoa</taxon>
        <taxon>Ecdysozoa</taxon>
        <taxon>Arthropoda</taxon>
        <taxon>Hexapoda</taxon>
        <taxon>Insecta</taxon>
        <taxon>Pterygota</taxon>
        <taxon>Neoptera</taxon>
        <taxon>Endopterygota</taxon>
        <taxon>Hymenoptera</taxon>
        <taxon>Apocrita</taxon>
        <taxon>Proctotrupomorpha</taxon>
        <taxon>Chalcidoidea</taxon>
        <taxon>Aphelinidae</taxon>
        <taxon>Aphelininae</taxon>
        <taxon>Eretmocerus</taxon>
    </lineage>
</organism>
<evidence type="ECO:0000313" key="1">
    <source>
        <dbReference type="EMBL" id="KAJ8682433.1"/>
    </source>
</evidence>
<evidence type="ECO:0000313" key="2">
    <source>
        <dbReference type="Proteomes" id="UP001239111"/>
    </source>
</evidence>